<protein>
    <recommendedName>
        <fullName evidence="1">DNA ligase D polymerase domain-containing protein</fullName>
    </recommendedName>
</protein>
<keyword evidence="3" id="KW-1185">Reference proteome</keyword>
<dbReference type="PANTHER" id="PTHR42705:SF2">
    <property type="entry name" value="BIFUNCTIONAL NON-HOMOLOGOUS END JOINING PROTEIN LIGD"/>
    <property type="match status" value="1"/>
</dbReference>
<reference evidence="2 3" key="1">
    <citation type="submission" date="2015-11" db="EMBL/GenBank/DDBJ databases">
        <title>Draft Genome Sequence of the Strain BR 10423 (Rhizobium sp.) isolated from nodules of Mimosa pudica.</title>
        <authorList>
            <person name="Barauna A.C."/>
            <person name="Zilli J.E."/>
            <person name="Simoes-Araujo J.L."/>
            <person name="Reis V.M."/>
            <person name="James E.K."/>
            <person name="Reis F.B.Jr."/>
            <person name="Rouws L.F."/>
            <person name="Passos S.R."/>
            <person name="Gois S.R."/>
        </authorList>
    </citation>
    <scope>NUCLEOTIDE SEQUENCE [LARGE SCALE GENOMIC DNA]</scope>
    <source>
        <strain evidence="2 3">BR10423</strain>
    </source>
</reference>
<dbReference type="Proteomes" id="UP000068164">
    <property type="component" value="Unassembled WGS sequence"/>
</dbReference>
<dbReference type="AlphaFoldDB" id="A0A109J3Y0"/>
<dbReference type="EMBL" id="LNCD01000138">
    <property type="protein sequence ID" value="KWV41906.1"/>
    <property type="molecule type" value="Genomic_DNA"/>
</dbReference>
<dbReference type="InterPro" id="IPR014145">
    <property type="entry name" value="LigD_pol_dom"/>
</dbReference>
<feature type="domain" description="DNA ligase D polymerase" evidence="1">
    <location>
        <begin position="4"/>
        <end position="64"/>
    </location>
</feature>
<evidence type="ECO:0000313" key="2">
    <source>
        <dbReference type="EMBL" id="KWV41906.1"/>
    </source>
</evidence>
<organism evidence="2 3">
    <name type="scientific">Rhizobium altiplani</name>
    <dbReference type="NCBI Taxonomy" id="1864509"/>
    <lineage>
        <taxon>Bacteria</taxon>
        <taxon>Pseudomonadati</taxon>
        <taxon>Pseudomonadota</taxon>
        <taxon>Alphaproteobacteria</taxon>
        <taxon>Hyphomicrobiales</taxon>
        <taxon>Rhizobiaceae</taxon>
        <taxon>Rhizobium/Agrobacterium group</taxon>
        <taxon>Rhizobium</taxon>
    </lineage>
</organism>
<name>A0A109J3Y0_9HYPH</name>
<sequence length="94" mass="10026">MAEAKGFAHDVCQLMARDTPDLHLIKMTKSLRNGKIFLDYLRNDRMATAVAPLSPRARPGGTIADLGTSKSPISVHYSNGACAACEKLSPAGLL</sequence>
<evidence type="ECO:0000259" key="1">
    <source>
        <dbReference type="Pfam" id="PF21686"/>
    </source>
</evidence>
<dbReference type="Gene3D" id="3.90.920.10">
    <property type="entry name" value="DNA primase, PRIM domain"/>
    <property type="match status" value="1"/>
</dbReference>
<proteinExistence type="predicted"/>
<accession>A0A109J3Y0</accession>
<comment type="caution">
    <text evidence="2">The sequence shown here is derived from an EMBL/GenBank/DDBJ whole genome shotgun (WGS) entry which is preliminary data.</text>
</comment>
<gene>
    <name evidence="2" type="ORF">AS026_22295</name>
</gene>
<dbReference type="InterPro" id="IPR052171">
    <property type="entry name" value="NHEJ_LigD"/>
</dbReference>
<dbReference type="PANTHER" id="PTHR42705">
    <property type="entry name" value="BIFUNCTIONAL NON-HOMOLOGOUS END JOINING PROTEIN LIGD"/>
    <property type="match status" value="1"/>
</dbReference>
<dbReference type="Pfam" id="PF21686">
    <property type="entry name" value="LigD_Prim-Pol"/>
    <property type="match status" value="1"/>
</dbReference>
<evidence type="ECO:0000313" key="3">
    <source>
        <dbReference type="Proteomes" id="UP000068164"/>
    </source>
</evidence>